<protein>
    <submittedName>
        <fullName evidence="1">Uncharacterized protein</fullName>
    </submittedName>
</protein>
<proteinExistence type="predicted"/>
<dbReference type="EMBL" id="CVTF01000114">
    <property type="protein sequence ID" value="CRZ00017.1"/>
    <property type="molecule type" value="Genomic_DNA"/>
</dbReference>
<reference evidence="1 2" key="1">
    <citation type="submission" date="2014-11" db="EMBL/GenBank/DDBJ databases">
        <authorList>
            <person name="Diene M.Seydina."/>
        </authorList>
    </citation>
    <scope>NUCLEOTIDE SEQUENCE [LARGE SCALE GENOMIC DNA]</scope>
    <source>
        <strain evidence="1 2">Neisseria meningitidis CHUV</strain>
    </source>
</reference>
<name>A0A0H5QDD5_NEIMI</name>
<accession>A0A0H5QDD5</accession>
<sequence length="63" mass="6898">MLEINRNPAILLHFRVLIQFAAGKGSFRFGKPLQTASNPMPSEAVSVVQYAPLPQTGTTVEEQ</sequence>
<dbReference type="AlphaFoldDB" id="A0A0H5QDD5"/>
<evidence type="ECO:0000313" key="2">
    <source>
        <dbReference type="Proteomes" id="UP000182715"/>
    </source>
</evidence>
<dbReference type="Proteomes" id="UP000182715">
    <property type="component" value="Unassembled WGS sequence"/>
</dbReference>
<evidence type="ECO:0000313" key="1">
    <source>
        <dbReference type="EMBL" id="CRZ00017.1"/>
    </source>
</evidence>
<organism evidence="1 2">
    <name type="scientific">Neisseria meningitidis serogroup B</name>
    <dbReference type="NCBI Taxonomy" id="491"/>
    <lineage>
        <taxon>Bacteria</taxon>
        <taxon>Pseudomonadati</taxon>
        <taxon>Pseudomonadota</taxon>
        <taxon>Betaproteobacteria</taxon>
        <taxon>Neisseriales</taxon>
        <taxon>Neisseriaceae</taxon>
        <taxon>Neisseria</taxon>
    </lineage>
</organism>